<protein>
    <recommendedName>
        <fullName evidence="2">DUF418 domain-containing protein</fullName>
    </recommendedName>
</protein>
<keyword evidence="1" id="KW-0472">Membrane</keyword>
<feature type="transmembrane region" description="Helical" evidence="1">
    <location>
        <begin position="253"/>
        <end position="274"/>
    </location>
</feature>
<feature type="domain" description="DUF418" evidence="2">
    <location>
        <begin position="212"/>
        <end position="357"/>
    </location>
</feature>
<keyword evidence="1" id="KW-1133">Transmembrane helix</keyword>
<feature type="transmembrane region" description="Helical" evidence="1">
    <location>
        <begin position="12"/>
        <end position="33"/>
    </location>
</feature>
<dbReference type="PATRIC" id="fig|1333857.3.peg.135"/>
<evidence type="ECO:0000259" key="2">
    <source>
        <dbReference type="Pfam" id="PF04235"/>
    </source>
</evidence>
<feature type="transmembrane region" description="Helical" evidence="1">
    <location>
        <begin position="131"/>
        <end position="156"/>
    </location>
</feature>
<feature type="transmembrane region" description="Helical" evidence="1">
    <location>
        <begin position="225"/>
        <end position="247"/>
    </location>
</feature>
<accession>T5L8A0</accession>
<dbReference type="InterPro" id="IPR052529">
    <property type="entry name" value="Bact_Transport_Assoc"/>
</dbReference>
<feature type="transmembrane region" description="Helical" evidence="1">
    <location>
        <begin position="84"/>
        <end position="102"/>
    </location>
</feature>
<dbReference type="Pfam" id="PF04235">
    <property type="entry name" value="DUF418"/>
    <property type="match status" value="1"/>
</dbReference>
<name>T5L8A0_MICMQ</name>
<evidence type="ECO:0000313" key="4">
    <source>
        <dbReference type="Proteomes" id="UP000016033"/>
    </source>
</evidence>
<dbReference type="Proteomes" id="UP000016033">
    <property type="component" value="Unassembled WGS sequence"/>
</dbReference>
<dbReference type="PANTHER" id="PTHR30590:SF2">
    <property type="entry name" value="INNER MEMBRANE PROTEIN"/>
    <property type="match status" value="1"/>
</dbReference>
<feature type="transmembrane region" description="Helical" evidence="1">
    <location>
        <begin position="45"/>
        <end position="64"/>
    </location>
</feature>
<organism evidence="3 4">
    <name type="scientific">Microbacterium maritypicum MF109</name>
    <dbReference type="NCBI Taxonomy" id="1333857"/>
    <lineage>
        <taxon>Bacteria</taxon>
        <taxon>Bacillati</taxon>
        <taxon>Actinomycetota</taxon>
        <taxon>Actinomycetes</taxon>
        <taxon>Micrococcales</taxon>
        <taxon>Microbacteriaceae</taxon>
        <taxon>Microbacterium</taxon>
    </lineage>
</organism>
<feature type="transmembrane region" description="Helical" evidence="1">
    <location>
        <begin position="323"/>
        <end position="341"/>
    </location>
</feature>
<feature type="transmembrane region" description="Helical" evidence="1">
    <location>
        <begin position="195"/>
        <end position="213"/>
    </location>
</feature>
<feature type="transmembrane region" description="Helical" evidence="1">
    <location>
        <begin position="108"/>
        <end position="124"/>
    </location>
</feature>
<reference evidence="3 4" key="1">
    <citation type="journal article" date="2013" name="Genome Announc.">
        <title>Whole-genome sequences of five oyster-associated bacteria show potential for crude oil hydrocarbon degradation.</title>
        <authorList>
            <person name="Chauhan A."/>
            <person name="Green S."/>
            <person name="Pathak A."/>
            <person name="Thomas J."/>
            <person name="Venkatramanan R."/>
        </authorList>
    </citation>
    <scope>NUCLEOTIDE SEQUENCE [LARGE SCALE GENOMIC DNA]</scope>
    <source>
        <strain evidence="3 4">MF109</strain>
    </source>
</reference>
<keyword evidence="1" id="KW-0812">Transmembrane</keyword>
<comment type="caution">
    <text evidence="3">The sequence shown here is derived from an EMBL/GenBank/DDBJ whole genome shotgun (WGS) entry which is preliminary data.</text>
</comment>
<dbReference type="InterPro" id="IPR007349">
    <property type="entry name" value="DUF418"/>
</dbReference>
<proteinExistence type="predicted"/>
<sequence>MASPGRIASLDVIRGVAIIGTLASNVWLFQAFFGERVVDIWWQDLVSALSEGKFLGLLTIMFGIGLEIQRQAALRRGSRWPGTYLVRAGLLFIDGMLNYIFVVQFDVLRAYAVLGFVVAFVLLLPEKRQWVFIGVALVTHVTLILLPLFTGSVMMFPGLVIPGESPTVGGRPTYWEEVQMNTLTVFSDLTVGTDTGSILTLGLVVFTLGAMLYRHGLFEARGARLRRWVMIVGFGAGIPGEVVFFLMQETFGLNRFLSAPLVAFGILALMASFYRGHRIGFVGRGLSLVGQMALSCYVLQNILGRVAQSIIGHSPLAETLDPLVGTLAMFFVIAALVILFANPWMRQFRKGPLEYVWDVSFRFLTRSRVKAPTVCPISRKLAVGETRTPVIPRIS</sequence>
<dbReference type="EMBL" id="ATAO01000002">
    <property type="protein sequence ID" value="EQM86805.1"/>
    <property type="molecule type" value="Genomic_DNA"/>
</dbReference>
<dbReference type="AlphaFoldDB" id="T5L8A0"/>
<evidence type="ECO:0000256" key="1">
    <source>
        <dbReference type="SAM" id="Phobius"/>
    </source>
</evidence>
<evidence type="ECO:0000313" key="3">
    <source>
        <dbReference type="EMBL" id="EQM86805.1"/>
    </source>
</evidence>
<feature type="transmembrane region" description="Helical" evidence="1">
    <location>
        <begin position="281"/>
        <end position="303"/>
    </location>
</feature>
<gene>
    <name evidence="3" type="ORF">L687_09580</name>
</gene>
<dbReference type="PANTHER" id="PTHR30590">
    <property type="entry name" value="INNER MEMBRANE PROTEIN"/>
    <property type="match status" value="1"/>
</dbReference>